<sequence>MKKVTMFGLIILGLGFIISLVGLARFNFNLGAVANGLISTTNAHYGKSYTKNFKPFHRVRVNADADVTVKYGKHYQVVANDAKRTHTSYELKNGILTITNDHKSNYSFHFTLFGWSNEEHSTKLTITIPNGKALDNYQQDNSNSNLKMDGIKLNSQLNLRGINDINLNQVRANSVFISSNDGDVSVVGSKFKQDGSKIDCQEGDSYLAESTFKALDVNSIDGDITLRKNAVMSGQSKITNTDGDISMGNNDWHQLMVTNSDGDISFGHQLINQSLSMKTNDGDISGAVSIRDNALISIKTSDGGESISSDLKSLNGHKPYQFQTTDGDISIHKTQ</sequence>
<evidence type="ECO:0000259" key="1">
    <source>
        <dbReference type="Pfam" id="PF13349"/>
    </source>
</evidence>
<keyword evidence="3" id="KW-1185">Reference proteome</keyword>
<evidence type="ECO:0000313" key="3">
    <source>
        <dbReference type="Proteomes" id="UP000831181"/>
    </source>
</evidence>
<protein>
    <submittedName>
        <fullName evidence="2">DUF4097 domain-containing protein</fullName>
    </submittedName>
</protein>
<dbReference type="AlphaFoldDB" id="A0A976RQJ0"/>
<dbReference type="KEGG" id="lbe:MOO44_01265"/>
<evidence type="ECO:0000313" key="2">
    <source>
        <dbReference type="EMBL" id="UQS85976.1"/>
    </source>
</evidence>
<proteinExistence type="predicted"/>
<dbReference type="RefSeq" id="WP_260115785.1">
    <property type="nucleotide sequence ID" value="NZ_CP093360.1"/>
</dbReference>
<feature type="domain" description="DUF4097" evidence="1">
    <location>
        <begin position="62"/>
        <end position="247"/>
    </location>
</feature>
<accession>A0A976RQJ0</accession>
<reference evidence="2" key="1">
    <citation type="journal article" date="2022" name="Int. J. Syst. Evol. Microbiol.">
        <title>Apilactobacillus apisilvae sp. nov., Nicolia spurrieriana gen. nov. sp. nov., Bombilactobacillus folatiphilus sp. nov. and Bombilactobacillus thymidiniphilus sp. nov., four new lactic acid bacterial isolates from stingless bees Tetragonula carbonaria and Austroplebeia australis.</title>
        <authorList>
            <person name="Oliphant S.A."/>
            <person name="Watson-Haigh N.S."/>
            <person name="Sumby K.M."/>
            <person name="Gardner J."/>
            <person name="Groom S."/>
            <person name="Jiranek V."/>
        </authorList>
    </citation>
    <scope>NUCLEOTIDE SEQUENCE</scope>
    <source>
        <strain evidence="2">SGEP1_A5</strain>
    </source>
</reference>
<name>A0A976RQJ0_9LACO</name>
<dbReference type="Proteomes" id="UP000831181">
    <property type="component" value="Plasmid p1unnamed"/>
</dbReference>
<dbReference type="InterPro" id="IPR025164">
    <property type="entry name" value="Toastrack_DUF4097"/>
</dbReference>
<keyword evidence="2" id="KW-0614">Plasmid</keyword>
<dbReference type="EMBL" id="CP093360">
    <property type="protein sequence ID" value="UQS85976.1"/>
    <property type="molecule type" value="Genomic_DNA"/>
</dbReference>
<dbReference type="Pfam" id="PF13349">
    <property type="entry name" value="DUF4097"/>
    <property type="match status" value="1"/>
</dbReference>
<geneLocation type="plasmid" evidence="2 3">
    <name>p1unnamed</name>
</geneLocation>
<gene>
    <name evidence="2" type="ORF">MOO44_01265</name>
</gene>
<organism evidence="2 3">
    <name type="scientific">Nicoliella spurrieriana</name>
    <dbReference type="NCBI Taxonomy" id="2925830"/>
    <lineage>
        <taxon>Bacteria</taxon>
        <taxon>Bacillati</taxon>
        <taxon>Bacillota</taxon>
        <taxon>Bacilli</taxon>
        <taxon>Lactobacillales</taxon>
        <taxon>Lactobacillaceae</taxon>
        <taxon>Nicoliella</taxon>
    </lineage>
</organism>